<feature type="region of interest" description="Disordered" evidence="21">
    <location>
        <begin position="248"/>
        <end position="268"/>
    </location>
</feature>
<keyword evidence="9" id="KW-0013">ADP-ribosylation</keyword>
<reference evidence="24" key="1">
    <citation type="submission" date="2015-02" db="EMBL/GenBank/DDBJ databases">
        <title>Genome sequencing for Strongylocentrotus purpuratus.</title>
        <authorList>
            <person name="Murali S."/>
            <person name="Liu Y."/>
            <person name="Vee V."/>
            <person name="English A."/>
            <person name="Wang M."/>
            <person name="Skinner E."/>
            <person name="Han Y."/>
            <person name="Muzny D.M."/>
            <person name="Worley K.C."/>
            <person name="Gibbs R.A."/>
        </authorList>
    </citation>
    <scope>NUCLEOTIDE SEQUENCE</scope>
</reference>
<evidence type="ECO:0000256" key="2">
    <source>
        <dbReference type="ARBA" id="ARBA00004286"/>
    </source>
</evidence>
<dbReference type="InterPro" id="IPR011539">
    <property type="entry name" value="RHD_DNA_bind_dom"/>
</dbReference>
<accession>A0A7M7RGZ1</accession>
<keyword evidence="4" id="KW-0158">Chromosome</keyword>
<keyword evidence="24" id="KW-1185">Reference proteome</keyword>
<dbReference type="InterPro" id="IPR037059">
    <property type="entry name" value="RHD_DNA_bind_dom_sf"/>
</dbReference>
<proteinExistence type="predicted"/>
<evidence type="ECO:0000259" key="22">
    <source>
        <dbReference type="PROSITE" id="PS50254"/>
    </source>
</evidence>
<evidence type="ECO:0000256" key="18">
    <source>
        <dbReference type="ARBA" id="ARBA00065799"/>
    </source>
</evidence>
<keyword evidence="7" id="KW-0597">Phosphoprotein</keyword>
<feature type="compositionally biased region" description="Polar residues" evidence="21">
    <location>
        <begin position="188"/>
        <end position="198"/>
    </location>
</feature>
<evidence type="ECO:0000256" key="8">
    <source>
        <dbReference type="ARBA" id="ARBA00022763"/>
    </source>
</evidence>
<evidence type="ECO:0000256" key="4">
    <source>
        <dbReference type="ARBA" id="ARBA00022454"/>
    </source>
</evidence>
<dbReference type="Proteomes" id="UP000007110">
    <property type="component" value="Unassembled WGS sequence"/>
</dbReference>
<dbReference type="PANTHER" id="PTHR12533">
    <property type="entry name" value="NFAT"/>
    <property type="match status" value="1"/>
</dbReference>
<dbReference type="Gene3D" id="2.60.40.10">
    <property type="entry name" value="Immunoglobulins"/>
    <property type="match status" value="1"/>
</dbReference>
<dbReference type="GO" id="GO:0045944">
    <property type="term" value="P:positive regulation of transcription by RNA polymerase II"/>
    <property type="evidence" value="ECO:0007669"/>
    <property type="project" value="UniProtKB-ARBA"/>
</dbReference>
<keyword evidence="16" id="KW-0539">Nucleus</keyword>
<dbReference type="GO" id="GO:0010467">
    <property type="term" value="P:gene expression"/>
    <property type="evidence" value="ECO:0007669"/>
    <property type="project" value="UniProtKB-ARBA"/>
</dbReference>
<dbReference type="Pfam" id="PF16179">
    <property type="entry name" value="RHD_dimer"/>
    <property type="match status" value="1"/>
</dbReference>
<evidence type="ECO:0000256" key="17">
    <source>
        <dbReference type="ARBA" id="ARBA00055141"/>
    </source>
</evidence>
<keyword evidence="6" id="KW-1017">Isopeptide bond</keyword>
<evidence type="ECO:0000256" key="19">
    <source>
        <dbReference type="ARBA" id="ARBA00072227"/>
    </source>
</evidence>
<evidence type="ECO:0000313" key="23">
    <source>
        <dbReference type="EnsemblMetazoa" id="XP_795539"/>
    </source>
</evidence>
<evidence type="ECO:0000256" key="6">
    <source>
        <dbReference type="ARBA" id="ARBA00022499"/>
    </source>
</evidence>
<feature type="compositionally biased region" description="Basic and acidic residues" evidence="21">
    <location>
        <begin position="255"/>
        <end position="268"/>
    </location>
</feature>
<dbReference type="GO" id="GO:1902531">
    <property type="term" value="P:regulation of intracellular signal transduction"/>
    <property type="evidence" value="ECO:0007669"/>
    <property type="project" value="UniProtKB-ARBA"/>
</dbReference>
<keyword evidence="10" id="KW-0832">Ubl conjugation</keyword>
<evidence type="ECO:0000256" key="7">
    <source>
        <dbReference type="ARBA" id="ARBA00022553"/>
    </source>
</evidence>
<keyword evidence="14" id="KW-0010">Activator</keyword>
<evidence type="ECO:0000256" key="15">
    <source>
        <dbReference type="ARBA" id="ARBA00023163"/>
    </source>
</evidence>
<feature type="region of interest" description="Disordered" evidence="21">
    <location>
        <begin position="188"/>
        <end position="219"/>
    </location>
</feature>
<dbReference type="OrthoDB" id="5346094at2759"/>
<feature type="domain" description="RHD" evidence="22">
    <location>
        <begin position="223"/>
        <end position="386"/>
    </location>
</feature>
<dbReference type="GO" id="GO:0000978">
    <property type="term" value="F:RNA polymerase II cis-regulatory region sequence-specific DNA binding"/>
    <property type="evidence" value="ECO:0007669"/>
    <property type="project" value="InterPro"/>
</dbReference>
<dbReference type="RefSeq" id="XP_795539.3">
    <property type="nucleotide sequence ID" value="XM_790446.5"/>
</dbReference>
<name>A0A7M7RGZ1_STRPU</name>
<dbReference type="InterPro" id="IPR008366">
    <property type="entry name" value="NFAT"/>
</dbReference>
<evidence type="ECO:0000313" key="24">
    <source>
        <dbReference type="Proteomes" id="UP000007110"/>
    </source>
</evidence>
<keyword evidence="8" id="KW-0227">DNA damage</keyword>
<dbReference type="CDD" id="cd07882">
    <property type="entry name" value="RHD-n_TonEBP"/>
    <property type="match status" value="1"/>
</dbReference>
<comment type="function">
    <text evidence="17">Transcription factor involved, among others, in the transcriptional regulation of osmoprotective and inflammatory genes. Binds the DNA consensus sequence 5'-[ACT][AG]TGGAAA[CAT]A[TA][ATC][CA][ATG][GT][GAC][CG][CT]-3'. Mediates the transcriptional response to hypertonicity. Positively regulates the transcription of LCN2 and S100A4 genes; optimal transactivation of these genes requires the presence of DDX5/DDX17. Also involved in the DNA damage response by preventing formation of R-loops; R-loops are composed of a DNA:RNA hybrid and the associated non-template single-stranded DNA.</text>
</comment>
<keyword evidence="15" id="KW-0804">Transcription</keyword>
<keyword evidence="12" id="KW-0805">Transcription regulation</keyword>
<dbReference type="GO" id="GO:0006974">
    <property type="term" value="P:DNA damage response"/>
    <property type="evidence" value="ECO:0007669"/>
    <property type="project" value="UniProtKB-KW"/>
</dbReference>
<keyword evidence="5" id="KW-0963">Cytoplasm</keyword>
<dbReference type="SMART" id="SM00429">
    <property type="entry name" value="IPT"/>
    <property type="match status" value="1"/>
</dbReference>
<feature type="region of interest" description="Disordered" evidence="21">
    <location>
        <begin position="79"/>
        <end position="113"/>
    </location>
</feature>
<evidence type="ECO:0000256" key="9">
    <source>
        <dbReference type="ARBA" id="ARBA00022765"/>
    </source>
</evidence>
<dbReference type="InterPro" id="IPR002909">
    <property type="entry name" value="IPT_dom"/>
</dbReference>
<dbReference type="AlphaFoldDB" id="A0A7M7RGZ1"/>
<evidence type="ECO:0000256" key="14">
    <source>
        <dbReference type="ARBA" id="ARBA00023159"/>
    </source>
</evidence>
<comment type="subcellular location">
    <subcellularLocation>
        <location evidence="2">Chromosome</location>
    </subcellularLocation>
    <subcellularLocation>
        <location evidence="3">Cytoplasm</location>
    </subcellularLocation>
    <subcellularLocation>
        <location evidence="1">Nucleus</location>
    </subcellularLocation>
</comment>
<evidence type="ECO:0000256" key="10">
    <source>
        <dbReference type="ARBA" id="ARBA00022843"/>
    </source>
</evidence>
<evidence type="ECO:0000256" key="3">
    <source>
        <dbReference type="ARBA" id="ARBA00004496"/>
    </source>
</evidence>
<evidence type="ECO:0000256" key="16">
    <source>
        <dbReference type="ARBA" id="ARBA00023242"/>
    </source>
</evidence>
<dbReference type="Pfam" id="PF00554">
    <property type="entry name" value="RHD_DNA_bind"/>
    <property type="match status" value="1"/>
</dbReference>
<dbReference type="PROSITE" id="PS50254">
    <property type="entry name" value="REL_2"/>
    <property type="match status" value="1"/>
</dbReference>
<dbReference type="SUPFAM" id="SSF49417">
    <property type="entry name" value="p53-like transcription factors"/>
    <property type="match status" value="1"/>
</dbReference>
<dbReference type="InterPro" id="IPR015646">
    <property type="entry name" value="NFAT5_RHD_DNA-bd"/>
</dbReference>
<dbReference type="InterPro" id="IPR013783">
    <property type="entry name" value="Ig-like_fold"/>
</dbReference>
<dbReference type="InterPro" id="IPR032397">
    <property type="entry name" value="RHD_dimer"/>
</dbReference>
<evidence type="ECO:0000256" key="1">
    <source>
        <dbReference type="ARBA" id="ARBA00004123"/>
    </source>
</evidence>
<dbReference type="FunFam" id="2.60.40.10:FF:000174">
    <property type="entry name" value="Nuclear factor of activated T-cells 5, tonicity-responsive"/>
    <property type="match status" value="1"/>
</dbReference>
<sequence length="622" mass="67731">MLQPLIKQVPNMSMESQSFGGSNFFSLQGNILSETLFSSTQSDFMKGANLMQDVMLNEDSECGDLIVAGEVSGVDDLDHGYDTNSDLSSPMSAKSDWGDASTPSSTGSNHDEGLLADDTSSLFSSCLDEDTCYSSWDQSYESQGKSPAMSPAINQPILDLSPRSPMVGLHSSAAPNDFTVALHKLLQPSQQGVETPSEASKPIRKRSATSLSSCGLTPRKRARKYPSLIQTLPDKLNGGEIHITVQPEKHHRARYRTEGSRGSVKDDSGENFPKLKLLGINQQVLLQVFVVTDQGKVRPHGYYQACKVTGRNTTPSEEKDVEGTTVLEVPWEPVDGKMEISVDCIGILKLRNADVEQRIGPLRSKRKSTCVRLAFRVIVPASDGSFNVVQTVSRSITCTQPLGHPEILKKSLSQCSVAGGEELFIIGKNFTSKANTEVKLRQLDGSGKMTWEGNCEIDKALFQNNHIVCKIPPYPNQNLRTPATVYLVVTGKPNQCSDSDAHPIVYQPKIDHVVMHTPTVANGDKMQVGLAVAPSTYVLPPTPTSPVETFMQVPSTVSSGPVKVEPQPVILQAPPTPSPQANEEEFALTLQMLATAYLQNKDMYNNLLQTTHVEVLDVMSNN</sequence>
<dbReference type="GO" id="GO:0005634">
    <property type="term" value="C:nucleus"/>
    <property type="evidence" value="ECO:0007669"/>
    <property type="project" value="UniProtKB-SubCell"/>
</dbReference>
<evidence type="ECO:0000256" key="12">
    <source>
        <dbReference type="ARBA" id="ARBA00023015"/>
    </source>
</evidence>
<protein>
    <recommendedName>
        <fullName evidence="19">Nuclear factor of activated T-cells 5</fullName>
    </recommendedName>
    <alternativeName>
        <fullName evidence="20">T-cell transcription factor NFAT5</fullName>
    </alternativeName>
</protein>
<dbReference type="InterPro" id="IPR014756">
    <property type="entry name" value="Ig_E-set"/>
</dbReference>
<evidence type="ECO:0000256" key="11">
    <source>
        <dbReference type="ARBA" id="ARBA00022990"/>
    </source>
</evidence>
<evidence type="ECO:0000256" key="5">
    <source>
        <dbReference type="ARBA" id="ARBA00022490"/>
    </source>
</evidence>
<evidence type="ECO:0000256" key="21">
    <source>
        <dbReference type="SAM" id="MobiDB-lite"/>
    </source>
</evidence>
<dbReference type="SUPFAM" id="SSF81296">
    <property type="entry name" value="E set domains"/>
    <property type="match status" value="1"/>
</dbReference>
<evidence type="ECO:0000256" key="13">
    <source>
        <dbReference type="ARBA" id="ARBA00023125"/>
    </source>
</evidence>
<dbReference type="Gene3D" id="2.60.40.340">
    <property type="entry name" value="Rel homology domain (RHD), DNA-binding domain"/>
    <property type="match status" value="1"/>
</dbReference>
<feature type="compositionally biased region" description="Polar residues" evidence="21">
    <location>
        <begin position="82"/>
        <end position="92"/>
    </location>
</feature>
<dbReference type="EnsemblMetazoa" id="XM_790446">
    <property type="protein sequence ID" value="XP_795539"/>
    <property type="gene ID" value="LOC590859"/>
</dbReference>
<organism evidence="23 24">
    <name type="scientific">Strongylocentrotus purpuratus</name>
    <name type="common">Purple sea urchin</name>
    <dbReference type="NCBI Taxonomy" id="7668"/>
    <lineage>
        <taxon>Eukaryota</taxon>
        <taxon>Metazoa</taxon>
        <taxon>Echinodermata</taxon>
        <taxon>Eleutherozoa</taxon>
        <taxon>Echinozoa</taxon>
        <taxon>Echinoidea</taxon>
        <taxon>Euechinoidea</taxon>
        <taxon>Echinacea</taxon>
        <taxon>Camarodonta</taxon>
        <taxon>Echinidea</taxon>
        <taxon>Strongylocentrotidae</taxon>
        <taxon>Strongylocentrotus</taxon>
    </lineage>
</organism>
<keyword evidence="11" id="KW-0007">Acetylation</keyword>
<dbReference type="GO" id="GO:0005694">
    <property type="term" value="C:chromosome"/>
    <property type="evidence" value="ECO:0007669"/>
    <property type="project" value="UniProtKB-SubCell"/>
</dbReference>
<dbReference type="PANTHER" id="PTHR12533:SF7">
    <property type="entry name" value="NFAT NUCLEAR FACTOR, ISOFORM B"/>
    <property type="match status" value="1"/>
</dbReference>
<dbReference type="GO" id="GO:0005737">
    <property type="term" value="C:cytoplasm"/>
    <property type="evidence" value="ECO:0007669"/>
    <property type="project" value="UniProtKB-SubCell"/>
</dbReference>
<dbReference type="GeneID" id="590859"/>
<evidence type="ECO:0000256" key="20">
    <source>
        <dbReference type="ARBA" id="ARBA00080722"/>
    </source>
</evidence>
<dbReference type="GO" id="GO:0003700">
    <property type="term" value="F:DNA-binding transcription factor activity"/>
    <property type="evidence" value="ECO:0007669"/>
    <property type="project" value="InterPro"/>
</dbReference>
<dbReference type="FunFam" id="2.60.40.340:FF:000002">
    <property type="entry name" value="Nuclear factor of activated T-cells 5, tonicity-responsive"/>
    <property type="match status" value="1"/>
</dbReference>
<dbReference type="InterPro" id="IPR008967">
    <property type="entry name" value="p53-like_TF_DNA-bd_sf"/>
</dbReference>
<reference evidence="23" key="2">
    <citation type="submission" date="2021-01" db="UniProtKB">
        <authorList>
            <consortium name="EnsemblMetazoa"/>
        </authorList>
    </citation>
    <scope>IDENTIFICATION</scope>
</reference>
<keyword evidence="13" id="KW-0238">DNA-binding</keyword>
<comment type="subunit">
    <text evidence="18">Homodimer when bound to DNA, completely encircles its DNA target. Interacts with CIDEC; this interaction is direct and retains NFAT5 in the cytoplasm. Does not bind with Fos and Jun transcription factors. Interacts with DDX5 and DDX17; this interaction leads to DDX5/DDX17 recruitment to LNC2 and S100A4 promoters and NFAT5-mediated DDX5/DDX17-enhanced transactivation.</text>
</comment>